<evidence type="ECO:0000313" key="2">
    <source>
        <dbReference type="Proteomes" id="UP000789860"/>
    </source>
</evidence>
<protein>
    <submittedName>
        <fullName evidence="1">958_t:CDS:1</fullName>
    </submittedName>
</protein>
<gene>
    <name evidence="1" type="ORF">SCALOS_LOCUS5347</name>
</gene>
<evidence type="ECO:0000313" key="1">
    <source>
        <dbReference type="EMBL" id="CAG8556168.1"/>
    </source>
</evidence>
<name>A0ACA9LYV0_9GLOM</name>
<sequence>MSYHKNEKDTENIKSLQNTTEATIANKTDTIEIRMSNTANELDMRRDGISDTNNEKPKLRR</sequence>
<reference evidence="1" key="1">
    <citation type="submission" date="2021-06" db="EMBL/GenBank/DDBJ databases">
        <authorList>
            <person name="Kallberg Y."/>
            <person name="Tangrot J."/>
            <person name="Rosling A."/>
        </authorList>
    </citation>
    <scope>NUCLEOTIDE SEQUENCE</scope>
    <source>
        <strain evidence="1">AU212A</strain>
    </source>
</reference>
<keyword evidence="2" id="KW-1185">Reference proteome</keyword>
<proteinExistence type="predicted"/>
<dbReference type="EMBL" id="CAJVPM010008570">
    <property type="protein sequence ID" value="CAG8556168.1"/>
    <property type="molecule type" value="Genomic_DNA"/>
</dbReference>
<organism evidence="1 2">
    <name type="scientific">Scutellospora calospora</name>
    <dbReference type="NCBI Taxonomy" id="85575"/>
    <lineage>
        <taxon>Eukaryota</taxon>
        <taxon>Fungi</taxon>
        <taxon>Fungi incertae sedis</taxon>
        <taxon>Mucoromycota</taxon>
        <taxon>Glomeromycotina</taxon>
        <taxon>Glomeromycetes</taxon>
        <taxon>Diversisporales</taxon>
        <taxon>Gigasporaceae</taxon>
        <taxon>Scutellospora</taxon>
    </lineage>
</organism>
<dbReference type="Proteomes" id="UP000789860">
    <property type="component" value="Unassembled WGS sequence"/>
</dbReference>
<accession>A0ACA9LYV0</accession>
<comment type="caution">
    <text evidence="1">The sequence shown here is derived from an EMBL/GenBank/DDBJ whole genome shotgun (WGS) entry which is preliminary data.</text>
</comment>